<evidence type="ECO:0000313" key="5">
    <source>
        <dbReference type="Proteomes" id="UP001151518"/>
    </source>
</evidence>
<feature type="compositionally biased region" description="Polar residues" evidence="3">
    <location>
        <begin position="731"/>
        <end position="750"/>
    </location>
</feature>
<accession>A0A9W8KXS9</accession>
<organism evidence="4 5">
    <name type="scientific">Coemansia spiralis</name>
    <dbReference type="NCBI Taxonomy" id="417178"/>
    <lineage>
        <taxon>Eukaryota</taxon>
        <taxon>Fungi</taxon>
        <taxon>Fungi incertae sedis</taxon>
        <taxon>Zoopagomycota</taxon>
        <taxon>Kickxellomycotina</taxon>
        <taxon>Kickxellomycetes</taxon>
        <taxon>Kickxellales</taxon>
        <taxon>Kickxellaceae</taxon>
        <taxon>Coemansia</taxon>
    </lineage>
</organism>
<comment type="caution">
    <text evidence="4">The sequence shown here is derived from an EMBL/GenBank/DDBJ whole genome shotgun (WGS) entry which is preliminary data.</text>
</comment>
<dbReference type="InterPro" id="IPR019734">
    <property type="entry name" value="TPR_rpt"/>
</dbReference>
<evidence type="ECO:0000256" key="2">
    <source>
        <dbReference type="ARBA" id="ARBA00038251"/>
    </source>
</evidence>
<dbReference type="EMBL" id="JANBTW010000044">
    <property type="protein sequence ID" value="KAJ2675957.1"/>
    <property type="molecule type" value="Genomic_DNA"/>
</dbReference>
<reference evidence="4" key="1">
    <citation type="submission" date="2022-07" db="EMBL/GenBank/DDBJ databases">
        <title>Phylogenomic reconstructions and comparative analyses of Kickxellomycotina fungi.</title>
        <authorList>
            <person name="Reynolds N.K."/>
            <person name="Stajich J.E."/>
            <person name="Barry K."/>
            <person name="Grigoriev I.V."/>
            <person name="Crous P."/>
            <person name="Smith M.E."/>
        </authorList>
    </citation>
    <scope>NUCLEOTIDE SEQUENCE</scope>
    <source>
        <strain evidence="4">NRRL 3115</strain>
    </source>
</reference>
<dbReference type="OrthoDB" id="29013at2759"/>
<dbReference type="InterPro" id="IPR011990">
    <property type="entry name" value="TPR-like_helical_dom_sf"/>
</dbReference>
<gene>
    <name evidence="4" type="ORF">GGI25_003794</name>
</gene>
<sequence>MLASRHQSVVKEIDTARLCKKWAFRASYPMHVSNNSSLESIEKEVVKLGKRNMSEDEAYQYKVILAKIYFYNGKFDQCKEAISSLPELIDEDSHLSPAYTKHLYMSLMVMRGIILEMRNDLVAAHETYDKALVAFKSKLSSQSVIVVPRSLCTGGAVSSNQEELVNWPEEALYRRALLSLSLSETANGIRELASYLHHMDNVTPPAFRAFRRMRANRLYLQAMRHNIRDGAQLSPEVKLDIIHAHRRQIALLKSIYAFPKASETHKAVLDEVDDALMDWKLIHAVSRTEVLRLLEILYEAVYLTYNSPRVLRHLMRALVLFGDYHEARLALGTYSVLVERQMEGVKKAIVAAIAEGIEYKSMTGTDTENLDDILETVIAGAQLYLLHLSDPHECLSLIHFANDLIDDIKYKDPSHTAVPEIPLHIRAQLSLWKGAAHGRLAQKSREPKNRADHHSAALQLLQLAAEQSPRSYDAHYQLALEQTLGARDIAAATQSAKQAVALNPKKLEAWHILALLSTARKDYDKALQICETALRQSEWWSVFSDIQNGTLQRNSAEQGRNHLGLDFQQDSSGDSSLSSSVDLVSSLLRASDVESGIAFFDLAMTKMAIDGKVHGYGKCLNAQSHLFALYGCIYGSVHSYGSDLGDASSALEEYGYGVDSLTLGKLRVGTAGFGAHNTSPSQTSGKKSLARTLARSMFSKRSLHTRYFSHGGENPPLPPLAVPSGDLVPKTASNSLGAQLQHNTNINNKETIADKTSDTDTDREESTSTTQRNSDQVKRQRSMPHLRRTSRDSSIGSHDITPEAYFDTLGRSPRRTSSTDLGVSNSGGGRNNVTTLMSTIGGSSNSSSVYYTQVPTRLGQQRIQAKRALCSLWLAAAASFVILERLDEASNAISEALLAWPESPEALAMRGQLEMVHKEYLPALNEFHAAVSLESSNIRASVGLARVEYLLGRRDVALGLLKNITRAHGWSDPEAWYWLGRLEREIALEQVDADDEEAREKLAQMPTMKRALEYTAYALDLESSQPVRPFSVLRP</sequence>
<dbReference type="SUPFAM" id="SSF48452">
    <property type="entry name" value="TPR-like"/>
    <property type="match status" value="2"/>
</dbReference>
<evidence type="ECO:0000313" key="4">
    <source>
        <dbReference type="EMBL" id="KAJ2675957.1"/>
    </source>
</evidence>
<comment type="similarity">
    <text evidence="2">Belongs to the YPP1 family.</text>
</comment>
<dbReference type="AlphaFoldDB" id="A0A9W8KXS9"/>
<evidence type="ECO:0000256" key="1">
    <source>
        <dbReference type="ARBA" id="ARBA00002550"/>
    </source>
</evidence>
<feature type="compositionally biased region" description="Basic and acidic residues" evidence="3">
    <location>
        <begin position="751"/>
        <end position="766"/>
    </location>
</feature>
<feature type="compositionally biased region" description="Basic residues" evidence="3">
    <location>
        <begin position="779"/>
        <end position="788"/>
    </location>
</feature>
<dbReference type="SMART" id="SM00028">
    <property type="entry name" value="TPR"/>
    <property type="match status" value="5"/>
</dbReference>
<dbReference type="InterPro" id="IPR051722">
    <property type="entry name" value="Endocytosis_PI4K-reg_protein"/>
</dbReference>
<dbReference type="Proteomes" id="UP001151518">
    <property type="component" value="Unassembled WGS sequence"/>
</dbReference>
<name>A0A9W8KXS9_9FUNG</name>
<dbReference type="PANTHER" id="PTHR23083:SF464">
    <property type="entry name" value="TETRATRICOPEPTIDE REPEAT DOMAIN 7, ISOFORM A"/>
    <property type="match status" value="1"/>
</dbReference>
<dbReference type="Gene3D" id="1.25.40.10">
    <property type="entry name" value="Tetratricopeptide repeat domain"/>
    <property type="match status" value="2"/>
</dbReference>
<comment type="function">
    <text evidence="1">Involved in endocytosis.</text>
</comment>
<evidence type="ECO:0000256" key="3">
    <source>
        <dbReference type="SAM" id="MobiDB-lite"/>
    </source>
</evidence>
<dbReference type="PANTHER" id="PTHR23083">
    <property type="entry name" value="TETRATRICOPEPTIDE REPEAT PROTEIN, TPR"/>
    <property type="match status" value="1"/>
</dbReference>
<proteinExistence type="inferred from homology"/>
<dbReference type="Pfam" id="PF13432">
    <property type="entry name" value="TPR_16"/>
    <property type="match status" value="1"/>
</dbReference>
<protein>
    <recommendedName>
        <fullName evidence="6">TPR-like protein</fullName>
    </recommendedName>
</protein>
<feature type="region of interest" description="Disordered" evidence="3">
    <location>
        <begin position="706"/>
        <end position="833"/>
    </location>
</feature>
<evidence type="ECO:0008006" key="6">
    <source>
        <dbReference type="Google" id="ProtNLM"/>
    </source>
</evidence>